<dbReference type="EC" id="3.2.1.89" evidence="3 7"/>
<evidence type="ECO:0000256" key="7">
    <source>
        <dbReference type="RuleBase" id="RU361192"/>
    </source>
</evidence>
<comment type="caution">
    <text evidence="8">The sequence shown here is derived from an EMBL/GenBank/DDBJ whole genome shotgun (WGS) entry which is preliminary data.</text>
</comment>
<evidence type="ECO:0000256" key="5">
    <source>
        <dbReference type="ARBA" id="ARBA00023242"/>
    </source>
</evidence>
<protein>
    <recommendedName>
        <fullName evidence="3 7">Arabinogalactan endo-beta-1,4-galactanase</fullName>
        <ecNumber evidence="3 7">3.2.1.89</ecNumber>
    </recommendedName>
</protein>
<keyword evidence="9" id="KW-1185">Reference proteome</keyword>
<name>A0ABP0B4T4_9PEZI</name>
<dbReference type="PANTHER" id="PTHR34983">
    <property type="entry name" value="ARABINOGALACTAN ENDO-BETA-1,4-GALACTANASE A"/>
    <property type="match status" value="1"/>
</dbReference>
<evidence type="ECO:0000256" key="1">
    <source>
        <dbReference type="ARBA" id="ARBA00001695"/>
    </source>
</evidence>
<evidence type="ECO:0000256" key="3">
    <source>
        <dbReference type="ARBA" id="ARBA00012556"/>
    </source>
</evidence>
<dbReference type="CDD" id="cd00067">
    <property type="entry name" value="GAL4"/>
    <property type="match status" value="1"/>
</dbReference>
<keyword evidence="6 7" id="KW-0326">Glycosidase</keyword>
<dbReference type="InterPro" id="IPR011683">
    <property type="entry name" value="Glyco_hydro_53"/>
</dbReference>
<organism evidence="8 9">
    <name type="scientific">Sporothrix curviconia</name>
    <dbReference type="NCBI Taxonomy" id="1260050"/>
    <lineage>
        <taxon>Eukaryota</taxon>
        <taxon>Fungi</taxon>
        <taxon>Dikarya</taxon>
        <taxon>Ascomycota</taxon>
        <taxon>Pezizomycotina</taxon>
        <taxon>Sordariomycetes</taxon>
        <taxon>Sordariomycetidae</taxon>
        <taxon>Ophiostomatales</taxon>
        <taxon>Ophiostomataceae</taxon>
        <taxon>Sporothrix</taxon>
    </lineage>
</organism>
<evidence type="ECO:0000256" key="4">
    <source>
        <dbReference type="ARBA" id="ARBA00022801"/>
    </source>
</evidence>
<reference evidence="8 9" key="1">
    <citation type="submission" date="2024-01" db="EMBL/GenBank/DDBJ databases">
        <authorList>
            <person name="Allen C."/>
            <person name="Tagirdzhanova G."/>
        </authorList>
    </citation>
    <scope>NUCLEOTIDE SEQUENCE [LARGE SCALE GENOMIC DNA]</scope>
</reference>
<dbReference type="Pfam" id="PF07745">
    <property type="entry name" value="Glyco_hydro_53"/>
    <property type="match status" value="1"/>
</dbReference>
<evidence type="ECO:0000256" key="2">
    <source>
        <dbReference type="ARBA" id="ARBA00010687"/>
    </source>
</evidence>
<keyword evidence="4 7" id="KW-0378">Hydrolase</keyword>
<dbReference type="SUPFAM" id="SSF51445">
    <property type="entry name" value="(Trans)glycosidases"/>
    <property type="match status" value="1"/>
</dbReference>
<dbReference type="InterPro" id="IPR017853">
    <property type="entry name" value="GH"/>
</dbReference>
<keyword evidence="5" id="KW-0539">Nucleus</keyword>
<dbReference type="Proteomes" id="UP001642405">
    <property type="component" value="Unassembled WGS sequence"/>
</dbReference>
<evidence type="ECO:0000313" key="9">
    <source>
        <dbReference type="Proteomes" id="UP001642405"/>
    </source>
</evidence>
<comment type="catalytic activity">
    <reaction evidence="1 7">
        <text>The enzyme specifically hydrolyzes (1-&gt;4)-beta-D-galactosidic linkages in type I arabinogalactans.</text>
        <dbReference type="EC" id="3.2.1.89"/>
    </reaction>
</comment>
<evidence type="ECO:0000313" key="8">
    <source>
        <dbReference type="EMBL" id="CAK7214266.1"/>
    </source>
</evidence>
<dbReference type="PANTHER" id="PTHR34983:SF1">
    <property type="entry name" value="ARABINOGALACTAN ENDO-BETA-1,4-GALACTANASE A"/>
    <property type="match status" value="1"/>
</dbReference>
<dbReference type="InterPro" id="IPR001138">
    <property type="entry name" value="Zn2Cys6_DnaBD"/>
</dbReference>
<gene>
    <name evidence="8" type="ORF">SCUCBS95973_002080</name>
</gene>
<accession>A0ABP0B4T4</accession>
<comment type="similarity">
    <text evidence="2 7">Belongs to the glycosyl hydrolase 53 family.</text>
</comment>
<sequence length="843" mass="92141">MVGVPGRSKACHTCRQRRKASRQCGLERPRCNNCIKSNRFCTGYQRSRAFVFSKDMEPVSSADQPTAVPAASSTELIVAVVPNRVGQVTRWKTRMASPAVRGAFNARNARDDAPNDHAMDVVVAETTDRAARLFCPTAQHVSSVHADRDQYFCVFLQAYLPRTAQAGPHDPVTTRNFLVLLPQTPDIAPALEYAMLALCITKVGAVHGQRDVTCRGRDMYSRLLKELRLAVLNPTSRLHDQTLPAILLLAMYEFTECPGKEISGFNAHLGGAMNLLRLPGAAAHTTGLSRALLFGIRKLALFRSLYDSESSFLSTRDWQSLPYRVLHKNAYDELFDLLEMLPGLLAQVNAIKAEKHLPAMLTRTLTAIQQAWRIDKGFAAWYVRYDASVPGPLMVPRLSQMPSVTDNPSQGKLYPVAFDFSHFIVGQAMTLYWSGLVILYAFLSNSYKQLRRLVPAVHAAVESDCTCGCGDGDDDDDEEETRTMPICMRHFALDKLPPLGHRAYPRAMADQVCQSVEYFLQEDMGIFGGSMIYPPLLIVHLSLPMWEGDNSRQGQWIADMVQKIAKKENRMVVRRVVLSSAGLAVYLDLHYSDTWADPGHQTIPAGWPTDLDALATQLSNYTRDVCDAFAKDAQQQAVNTTATATATATAKSPPLSIISIGNEITNGLLWPVGSTKSWSSISTLLHAASAGIKASQLQTCCGGARPKIMIHLDNGWNWATQKSFYSRVLGGGGSSSDPALLHDADFDVMGVSYYPFYNAGATLASLRASLQNMAEGWGKELVVAETGWSTACPSPRYAFPSDAKSIPFTAAGQTAWVKAVADVVAGVKGGKGALSSLAVFSEI</sequence>
<dbReference type="Gene3D" id="3.20.20.80">
    <property type="entry name" value="Glycosidases"/>
    <property type="match status" value="1"/>
</dbReference>
<dbReference type="EMBL" id="CAWUHB010000008">
    <property type="protein sequence ID" value="CAK7214266.1"/>
    <property type="molecule type" value="Genomic_DNA"/>
</dbReference>
<proteinExistence type="inferred from homology"/>
<evidence type="ECO:0000256" key="6">
    <source>
        <dbReference type="ARBA" id="ARBA00023295"/>
    </source>
</evidence>